<dbReference type="AlphaFoldDB" id="A0A679KFJ2"/>
<feature type="signal peptide" evidence="1">
    <location>
        <begin position="1"/>
        <end position="23"/>
    </location>
</feature>
<dbReference type="EMBL" id="LR743511">
    <property type="protein sequence ID" value="CAA2144051.1"/>
    <property type="molecule type" value="Genomic_DNA"/>
</dbReference>
<proteinExistence type="predicted"/>
<name>A0A679KFJ2_9HYPH</name>
<evidence type="ECO:0000313" key="2">
    <source>
        <dbReference type="EMBL" id="CAA2144051.1"/>
    </source>
</evidence>
<accession>A0A679KFJ2</accession>
<gene>
    <name evidence="2" type="ORF">MBLL_03169</name>
</gene>
<protein>
    <submittedName>
        <fullName evidence="2">Uncharacterized protein</fullName>
    </submittedName>
</protein>
<feature type="chain" id="PRO_5025474963" evidence="1">
    <location>
        <begin position="24"/>
        <end position="76"/>
    </location>
</feature>
<sequence length="76" mass="8257">MTVSFARWALLAVFLPLGTPALSAPRGTAQSASQEERFRSMCEPPLKLAAGACVRECPAGYRDRGLGYCSFQRMSD</sequence>
<keyword evidence="1" id="KW-0732">Signal</keyword>
<evidence type="ECO:0000256" key="1">
    <source>
        <dbReference type="SAM" id="SignalP"/>
    </source>
</evidence>
<reference evidence="2" key="1">
    <citation type="submission" date="2019-12" db="EMBL/GenBank/DDBJ databases">
        <authorList>
            <person name="Cremers G."/>
        </authorList>
    </citation>
    <scope>NUCLEOTIDE SEQUENCE</scope>
    <source>
        <strain evidence="2">Mbul2</strain>
    </source>
</reference>
<organism evidence="2">
    <name type="scientific">Methylobacterium bullatum</name>
    <dbReference type="NCBI Taxonomy" id="570505"/>
    <lineage>
        <taxon>Bacteria</taxon>
        <taxon>Pseudomonadati</taxon>
        <taxon>Pseudomonadota</taxon>
        <taxon>Alphaproteobacteria</taxon>
        <taxon>Hyphomicrobiales</taxon>
        <taxon>Methylobacteriaceae</taxon>
        <taxon>Methylobacterium</taxon>
    </lineage>
</organism>